<dbReference type="GO" id="GO:0008017">
    <property type="term" value="F:microtubule binding"/>
    <property type="evidence" value="ECO:0007669"/>
    <property type="project" value="TreeGrafter"/>
</dbReference>
<dbReference type="GO" id="GO:0007098">
    <property type="term" value="P:centrosome cycle"/>
    <property type="evidence" value="ECO:0007669"/>
    <property type="project" value="TreeGrafter"/>
</dbReference>
<feature type="compositionally biased region" description="Low complexity" evidence="2">
    <location>
        <begin position="89"/>
        <end position="102"/>
    </location>
</feature>
<feature type="compositionally biased region" description="Basic and acidic residues" evidence="2">
    <location>
        <begin position="157"/>
        <end position="176"/>
    </location>
</feature>
<accession>A0A8C5IWH1</accession>
<evidence type="ECO:0000256" key="2">
    <source>
        <dbReference type="SAM" id="MobiDB-lite"/>
    </source>
</evidence>
<feature type="region of interest" description="Disordered" evidence="2">
    <location>
        <begin position="1"/>
        <end position="120"/>
    </location>
</feature>
<dbReference type="AlphaFoldDB" id="A0A8C5IWH1"/>
<dbReference type="GO" id="GO:0005813">
    <property type="term" value="C:centrosome"/>
    <property type="evidence" value="ECO:0007669"/>
    <property type="project" value="TreeGrafter"/>
</dbReference>
<feature type="compositionally biased region" description="Basic residues" evidence="2">
    <location>
        <begin position="177"/>
        <end position="186"/>
    </location>
</feature>
<feature type="region of interest" description="Disordered" evidence="2">
    <location>
        <begin position="152"/>
        <end position="186"/>
    </location>
</feature>
<dbReference type="Proteomes" id="UP000694408">
    <property type="component" value="Unplaced"/>
</dbReference>
<feature type="compositionally biased region" description="Polar residues" evidence="2">
    <location>
        <begin position="109"/>
        <end position="120"/>
    </location>
</feature>
<dbReference type="PANTHER" id="PTHR31807">
    <property type="entry name" value="AUGMIN FAMILY MEMBER"/>
    <property type="match status" value="1"/>
</dbReference>
<evidence type="ECO:0000256" key="1">
    <source>
        <dbReference type="SAM" id="Coils"/>
    </source>
</evidence>
<keyword evidence="1" id="KW-0175">Coiled coil</keyword>
<sequence length="401" mass="44444">MRGDSKAMAAAAAEGERSSLGPSPALRCLGAMSSESTSMAAAGQTTKAKRKGGRVVQSRYLQYDKKQSKAVPKQPSSGVAQRKAAKDASSGSSSSNNSLLSSRAEARTVVSQKQKASASVNLSSLNQAGLEKGDLQSTLLDEGKMKLPDLDISAINDKSDPKKSSCSESISKENSKTKKRTGKTHKATASFDPLEVLESEALILTFLRLRTEKRVAKMEKKAEKYLLMLCEEKRRQQEKLLELKREILLEERKQKLNETLDKQTEVLSPLVAVCEQFKEQYKSFAAGLDATRHKLPIKNIHIEGDKQTYLEELEKQLKVTQDLLTEVMPEHSEDAGKALGALKELQEVSQQLSTGLQRSFTDVQNLSFDACKEVSLHNQYLCEEKHGVDVVKGWYFNFFQH</sequence>
<dbReference type="Ensembl" id="ENSJHYT00000010075.1">
    <property type="protein sequence ID" value="ENSJHYP00000008275.1"/>
    <property type="gene ID" value="ENSJHYG00000006582.1"/>
</dbReference>
<feature type="compositionally biased region" description="Low complexity" evidence="2">
    <location>
        <begin position="31"/>
        <end position="42"/>
    </location>
</feature>
<name>A0A8C5IWH1_JUNHY</name>
<evidence type="ECO:0000313" key="4">
    <source>
        <dbReference type="Proteomes" id="UP000694408"/>
    </source>
</evidence>
<dbReference type="GO" id="GO:0005880">
    <property type="term" value="C:nuclear microtubule"/>
    <property type="evidence" value="ECO:0007669"/>
    <property type="project" value="TreeGrafter"/>
</dbReference>
<dbReference type="PANTHER" id="PTHR31807:SF37">
    <property type="entry name" value="HAUS AUGMIN-LIKE COMPLEX SUBUNIT 8"/>
    <property type="match status" value="1"/>
</dbReference>
<evidence type="ECO:0000313" key="3">
    <source>
        <dbReference type="Ensembl" id="ENSJHYP00000008275.1"/>
    </source>
</evidence>
<protein>
    <submittedName>
        <fullName evidence="3">HAUS augmin like complex subunit 8</fullName>
    </submittedName>
</protein>
<reference evidence="3" key="1">
    <citation type="submission" date="2025-08" db="UniProtKB">
        <authorList>
            <consortium name="Ensembl"/>
        </authorList>
    </citation>
    <scope>IDENTIFICATION</scope>
</reference>
<proteinExistence type="predicted"/>
<organism evidence="3 4">
    <name type="scientific">Junco hyemalis</name>
    <name type="common">Dark-eyed junco</name>
    <dbReference type="NCBI Taxonomy" id="40217"/>
    <lineage>
        <taxon>Eukaryota</taxon>
        <taxon>Metazoa</taxon>
        <taxon>Chordata</taxon>
        <taxon>Craniata</taxon>
        <taxon>Vertebrata</taxon>
        <taxon>Euteleostomi</taxon>
        <taxon>Archelosauria</taxon>
        <taxon>Archosauria</taxon>
        <taxon>Dinosauria</taxon>
        <taxon>Saurischia</taxon>
        <taxon>Theropoda</taxon>
        <taxon>Coelurosauria</taxon>
        <taxon>Aves</taxon>
        <taxon>Neognathae</taxon>
        <taxon>Neoaves</taxon>
        <taxon>Telluraves</taxon>
        <taxon>Australaves</taxon>
        <taxon>Passeriformes</taxon>
        <taxon>Passerellidae</taxon>
        <taxon>Junco</taxon>
    </lineage>
</organism>
<dbReference type="GO" id="GO:0051225">
    <property type="term" value="P:spindle assembly"/>
    <property type="evidence" value="ECO:0007669"/>
    <property type="project" value="TreeGrafter"/>
</dbReference>
<reference evidence="3" key="2">
    <citation type="submission" date="2025-09" db="UniProtKB">
        <authorList>
            <consortium name="Ensembl"/>
        </authorList>
    </citation>
    <scope>IDENTIFICATION</scope>
</reference>
<keyword evidence="4" id="KW-1185">Reference proteome</keyword>
<dbReference type="GO" id="GO:0005737">
    <property type="term" value="C:cytoplasm"/>
    <property type="evidence" value="ECO:0007669"/>
    <property type="project" value="TreeGrafter"/>
</dbReference>
<feature type="coiled-coil region" evidence="1">
    <location>
        <begin position="226"/>
        <end position="253"/>
    </location>
</feature>